<dbReference type="Proteomes" id="UP000820818">
    <property type="component" value="Linkage Group LG9"/>
</dbReference>
<feature type="signal peptide" evidence="1">
    <location>
        <begin position="1"/>
        <end position="20"/>
    </location>
</feature>
<keyword evidence="3" id="KW-1185">Reference proteome</keyword>
<evidence type="ECO:0000313" key="3">
    <source>
        <dbReference type="Proteomes" id="UP000820818"/>
    </source>
</evidence>
<evidence type="ECO:0000313" key="2">
    <source>
        <dbReference type="EMBL" id="KAI9553053.1"/>
    </source>
</evidence>
<accession>A0AAD5L8K3</accession>
<dbReference type="AlphaFoldDB" id="A0AAD5L8K3"/>
<feature type="chain" id="PRO_5042161411" evidence="1">
    <location>
        <begin position="21"/>
        <end position="138"/>
    </location>
</feature>
<reference evidence="2 3" key="1">
    <citation type="submission" date="2022-05" db="EMBL/GenBank/DDBJ databases">
        <title>A multi-omics perspective on studying reproductive biology in Daphnia sinensis.</title>
        <authorList>
            <person name="Jia J."/>
        </authorList>
    </citation>
    <scope>NUCLEOTIDE SEQUENCE [LARGE SCALE GENOMIC DNA]</scope>
    <source>
        <strain evidence="2 3">WSL</strain>
    </source>
</reference>
<comment type="caution">
    <text evidence="2">The sequence shown here is derived from an EMBL/GenBank/DDBJ whole genome shotgun (WGS) entry which is preliminary data.</text>
</comment>
<keyword evidence="1" id="KW-0732">Signal</keyword>
<sequence>MNVLIKTLALLALIAVPAISGRVLKGWPAALDDDFQDRADLPETRVEGRGEAREEPVETMLKQLEGRDFAPSKEAFGKQAELHGVEATSGDQGYFQSFAPREIVLDDNQSIESRFNFPDFPKMDFPFDAPFGGERQQQ</sequence>
<dbReference type="EMBL" id="WJBH02000009">
    <property type="protein sequence ID" value="KAI9553053.1"/>
    <property type="molecule type" value="Genomic_DNA"/>
</dbReference>
<protein>
    <submittedName>
        <fullName evidence="2">Uncharacterized protein</fullName>
    </submittedName>
</protein>
<proteinExistence type="predicted"/>
<organism evidence="2 3">
    <name type="scientific">Daphnia sinensis</name>
    <dbReference type="NCBI Taxonomy" id="1820382"/>
    <lineage>
        <taxon>Eukaryota</taxon>
        <taxon>Metazoa</taxon>
        <taxon>Ecdysozoa</taxon>
        <taxon>Arthropoda</taxon>
        <taxon>Crustacea</taxon>
        <taxon>Branchiopoda</taxon>
        <taxon>Diplostraca</taxon>
        <taxon>Cladocera</taxon>
        <taxon>Anomopoda</taxon>
        <taxon>Daphniidae</taxon>
        <taxon>Daphnia</taxon>
        <taxon>Daphnia similis group</taxon>
    </lineage>
</organism>
<name>A0AAD5L8K3_9CRUS</name>
<evidence type="ECO:0000256" key="1">
    <source>
        <dbReference type="SAM" id="SignalP"/>
    </source>
</evidence>
<gene>
    <name evidence="2" type="ORF">GHT06_020943</name>
</gene>